<accession>A0A5C5X3F5</accession>
<proteinExistence type="predicted"/>
<keyword evidence="2" id="KW-1185">Reference proteome</keyword>
<dbReference type="Proteomes" id="UP000317243">
    <property type="component" value="Unassembled WGS sequence"/>
</dbReference>
<evidence type="ECO:0000313" key="1">
    <source>
        <dbReference type="EMBL" id="TWT56821.1"/>
    </source>
</evidence>
<comment type="caution">
    <text evidence="1">The sequence shown here is derived from an EMBL/GenBank/DDBJ whole genome shotgun (WGS) entry which is preliminary data.</text>
</comment>
<gene>
    <name evidence="1" type="ORF">KOR42_01760</name>
</gene>
<dbReference type="EMBL" id="SIHI01000001">
    <property type="protein sequence ID" value="TWT56821.1"/>
    <property type="molecule type" value="Genomic_DNA"/>
</dbReference>
<reference evidence="1 2" key="1">
    <citation type="submission" date="2019-02" db="EMBL/GenBank/DDBJ databases">
        <title>Deep-cultivation of Planctomycetes and their phenomic and genomic characterization uncovers novel biology.</title>
        <authorList>
            <person name="Wiegand S."/>
            <person name="Jogler M."/>
            <person name="Boedeker C."/>
            <person name="Pinto D."/>
            <person name="Vollmers J."/>
            <person name="Rivas-Marin E."/>
            <person name="Kohn T."/>
            <person name="Peeters S.H."/>
            <person name="Heuer A."/>
            <person name="Rast P."/>
            <person name="Oberbeckmann S."/>
            <person name="Bunk B."/>
            <person name="Jeske O."/>
            <person name="Meyerdierks A."/>
            <person name="Storesund J.E."/>
            <person name="Kallscheuer N."/>
            <person name="Luecker S."/>
            <person name="Lage O.M."/>
            <person name="Pohl T."/>
            <person name="Merkel B.J."/>
            <person name="Hornburger P."/>
            <person name="Mueller R.-W."/>
            <person name="Bruemmer F."/>
            <person name="Labrenz M."/>
            <person name="Spormann A.M."/>
            <person name="Op Den Camp H."/>
            <person name="Overmann J."/>
            <person name="Amann R."/>
            <person name="Jetten M.S.M."/>
            <person name="Mascher T."/>
            <person name="Medema M.H."/>
            <person name="Devos D.P."/>
            <person name="Kaster A.-K."/>
            <person name="Ovreas L."/>
            <person name="Rohde M."/>
            <person name="Galperin M.Y."/>
            <person name="Jogler C."/>
        </authorList>
    </citation>
    <scope>NUCLEOTIDE SEQUENCE [LARGE SCALE GENOMIC DNA]</scope>
    <source>
        <strain evidence="1 2">KOR42</strain>
    </source>
</reference>
<dbReference type="AlphaFoldDB" id="A0A5C5X3F5"/>
<organism evidence="1 2">
    <name type="scientific">Thalassoglobus neptunius</name>
    <dbReference type="NCBI Taxonomy" id="1938619"/>
    <lineage>
        <taxon>Bacteria</taxon>
        <taxon>Pseudomonadati</taxon>
        <taxon>Planctomycetota</taxon>
        <taxon>Planctomycetia</taxon>
        <taxon>Planctomycetales</taxon>
        <taxon>Planctomycetaceae</taxon>
        <taxon>Thalassoglobus</taxon>
    </lineage>
</organism>
<evidence type="ECO:0000313" key="2">
    <source>
        <dbReference type="Proteomes" id="UP000317243"/>
    </source>
</evidence>
<protein>
    <submittedName>
        <fullName evidence="1">Uncharacterized protein</fullName>
    </submittedName>
</protein>
<sequence length="286" mass="30434">MIGAFLHYFDKVADMSIHARTIHSRSFWSLAVIASLIAFNGCAHLGATKNCDSFECNVAGCDGTACQGSACHEANNSLNGSDHQSGLGNSGLAGECNSDGKRGHHKKSVNGIAKDACGGCCNKLCGWCYRKSNAVPETLPLGSTIRAFDQVMETNAEATDFIFHRNDFVTQTARLTPDGRDKIIEVAARMPNTPFPVLVERSENNSNPELDALRRALIARILTDLGNEDAQIRTVVAPAYGPGYTGREAERTYYQSINSGYNFGGSGFNNGGNFGTGIGGGFGSGF</sequence>
<name>A0A5C5X3F5_9PLAN</name>